<organism evidence="4 5">
    <name type="scientific">Rhodospirillum centenum (strain ATCC 51521 / SW)</name>
    <dbReference type="NCBI Taxonomy" id="414684"/>
    <lineage>
        <taxon>Bacteria</taxon>
        <taxon>Pseudomonadati</taxon>
        <taxon>Pseudomonadota</taxon>
        <taxon>Alphaproteobacteria</taxon>
        <taxon>Rhodospirillales</taxon>
        <taxon>Rhodospirillaceae</taxon>
        <taxon>Rhodospirillum</taxon>
    </lineage>
</organism>
<dbReference type="CDD" id="cd06558">
    <property type="entry name" value="crotonase-like"/>
    <property type="match status" value="1"/>
</dbReference>
<dbReference type="InterPro" id="IPR029045">
    <property type="entry name" value="ClpP/crotonase-like_dom_sf"/>
</dbReference>
<proteinExistence type="predicted"/>
<keyword evidence="3" id="KW-0413">Isomerase</keyword>
<protein>
    <submittedName>
        <fullName evidence="4">Enoyl-CoA hydratase</fullName>
    </submittedName>
</protein>
<keyword evidence="2" id="KW-0576">Peroxisome</keyword>
<sequence length="258" mass="26525">MTTVTSATGHVRVEDADGIRSITLNRPDKRNALTVEMYETLAAALAGADSAEGVRVVLIAGAGGAFTGGNDLKDFLNNPPIAEDSAVSRFLQAIATCAVPIVAAVEGPAVGVGTTMLLHCDLVYATPDARLHLPFIDLGLVPEAGSSLLLPKLIGHQRAAQMLMLGEPLSGEQAAAVGLVNAVVPSGDLLATARAKAAALAAKPPGALRRTKALMRAHDRDAVLATMATEGRIFGELLRSPEAVAAFQAFFMKAAAKG</sequence>
<evidence type="ECO:0000256" key="1">
    <source>
        <dbReference type="ARBA" id="ARBA00004275"/>
    </source>
</evidence>
<dbReference type="EMBL" id="CP000613">
    <property type="protein sequence ID" value="ACJ00908.1"/>
    <property type="molecule type" value="Genomic_DNA"/>
</dbReference>
<evidence type="ECO:0000313" key="4">
    <source>
        <dbReference type="EMBL" id="ACJ00908.1"/>
    </source>
</evidence>
<evidence type="ECO:0000313" key="5">
    <source>
        <dbReference type="Proteomes" id="UP000001591"/>
    </source>
</evidence>
<dbReference type="KEGG" id="rce:RC1_3555"/>
<dbReference type="PANTHER" id="PTHR43684">
    <property type="match status" value="1"/>
</dbReference>
<evidence type="ECO:0000256" key="3">
    <source>
        <dbReference type="ARBA" id="ARBA00023235"/>
    </source>
</evidence>
<evidence type="ECO:0000256" key="2">
    <source>
        <dbReference type="ARBA" id="ARBA00023140"/>
    </source>
</evidence>
<dbReference type="Gene3D" id="3.90.226.10">
    <property type="entry name" value="2-enoyl-CoA Hydratase, Chain A, domain 1"/>
    <property type="match status" value="1"/>
</dbReference>
<dbReference type="HOGENOM" id="CLU_009834_7_2_5"/>
<gene>
    <name evidence="4" type="ordered locus">RC1_3555</name>
</gene>
<dbReference type="InterPro" id="IPR001753">
    <property type="entry name" value="Enoyl-CoA_hydra/iso"/>
</dbReference>
<dbReference type="RefSeq" id="WP_012568686.1">
    <property type="nucleotide sequence ID" value="NC_011420.2"/>
</dbReference>
<name>B6IX84_RHOCS</name>
<dbReference type="PANTHER" id="PTHR43684:SF1">
    <property type="entry name" value="ENOYL-COA DELTA ISOMERASE 2"/>
    <property type="match status" value="1"/>
</dbReference>
<dbReference type="AlphaFoldDB" id="B6IX84"/>
<dbReference type="Pfam" id="PF00378">
    <property type="entry name" value="ECH_1"/>
    <property type="match status" value="1"/>
</dbReference>
<keyword evidence="5" id="KW-1185">Reference proteome</keyword>
<dbReference type="eggNOG" id="COG1024">
    <property type="taxonomic scope" value="Bacteria"/>
</dbReference>
<dbReference type="STRING" id="414684.RC1_3555"/>
<accession>B6IX84</accession>
<dbReference type="InterPro" id="IPR051053">
    <property type="entry name" value="ECH/Chromodomain_protein"/>
</dbReference>
<dbReference type="SUPFAM" id="SSF52096">
    <property type="entry name" value="ClpP/crotonase"/>
    <property type="match status" value="1"/>
</dbReference>
<dbReference type="GO" id="GO:0004165">
    <property type="term" value="F:delta(3)-delta(2)-enoyl-CoA isomerase activity"/>
    <property type="evidence" value="ECO:0007669"/>
    <property type="project" value="UniProtKB-ARBA"/>
</dbReference>
<reference evidence="4 5" key="1">
    <citation type="journal article" date="2010" name="BMC Genomics">
        <title>Metabolic flexibility revealed in the genome of the cyst-forming alpha-1 proteobacterium Rhodospirillum centenum.</title>
        <authorList>
            <person name="Lu Y.K."/>
            <person name="Marden J."/>
            <person name="Han M."/>
            <person name="Swingley W.D."/>
            <person name="Mastrian S.D."/>
            <person name="Chowdhury S.R."/>
            <person name="Hao J."/>
            <person name="Helmy T."/>
            <person name="Kim S."/>
            <person name="Kurdoglu A.A."/>
            <person name="Matthies H.J."/>
            <person name="Rollo D."/>
            <person name="Stothard P."/>
            <person name="Blankenship R.E."/>
            <person name="Bauer C.E."/>
            <person name="Touchman J.W."/>
        </authorList>
    </citation>
    <scope>NUCLEOTIDE SEQUENCE [LARGE SCALE GENOMIC DNA]</scope>
    <source>
        <strain evidence="5">ATCC 51521 / SW</strain>
    </source>
</reference>
<comment type="subcellular location">
    <subcellularLocation>
        <location evidence="1">Peroxisome</location>
    </subcellularLocation>
</comment>
<dbReference type="OrthoDB" id="9797151at2"/>
<dbReference type="Proteomes" id="UP000001591">
    <property type="component" value="Chromosome"/>
</dbReference>